<keyword evidence="2" id="KW-0507">mRNA processing</keyword>
<comment type="caution">
    <text evidence="17">The sequence shown here is derived from an EMBL/GenBank/DDBJ whole genome shotgun (WGS) entry which is preliminary data.</text>
</comment>
<reference evidence="17" key="1">
    <citation type="submission" date="2021-02" db="EMBL/GenBank/DDBJ databases">
        <authorList>
            <person name="Dougan E. K."/>
            <person name="Rhodes N."/>
            <person name="Thang M."/>
            <person name="Chan C."/>
        </authorList>
    </citation>
    <scope>NUCLEOTIDE SEQUENCE</scope>
</reference>
<evidence type="ECO:0000256" key="6">
    <source>
        <dbReference type="ARBA" id="ARBA00022832"/>
    </source>
</evidence>
<dbReference type="PROSITE" id="PS50011">
    <property type="entry name" value="PROTEIN_KINASE_DOM"/>
    <property type="match status" value="1"/>
</dbReference>
<dbReference type="InterPro" id="IPR009091">
    <property type="entry name" value="RCC1/BLIP-II"/>
</dbReference>
<dbReference type="CDD" id="cd18791">
    <property type="entry name" value="SF2_C_RHA"/>
    <property type="match status" value="1"/>
</dbReference>
<evidence type="ECO:0000259" key="14">
    <source>
        <dbReference type="PROSITE" id="PS51192"/>
    </source>
</evidence>
<feature type="compositionally biased region" description="Basic and acidic residues" evidence="11">
    <location>
        <begin position="3113"/>
        <end position="3122"/>
    </location>
</feature>
<dbReference type="PANTHER" id="PTHR18934:SF91">
    <property type="entry name" value="PRE-MRNA-SPLICING FACTOR ATP-DEPENDENT RNA HELICASE PRP16"/>
    <property type="match status" value="1"/>
</dbReference>
<evidence type="ECO:0000256" key="10">
    <source>
        <dbReference type="PROSITE-ProRule" id="PRU10141"/>
    </source>
</evidence>
<dbReference type="InterPro" id="IPR002913">
    <property type="entry name" value="START_lipid-bd_dom"/>
</dbReference>
<dbReference type="PROSITE" id="PS51192">
    <property type="entry name" value="HELICASE_ATP_BIND_1"/>
    <property type="match status" value="1"/>
</dbReference>
<dbReference type="Gene3D" id="1.10.510.10">
    <property type="entry name" value="Transferase(Phosphotransferase) domain 1"/>
    <property type="match status" value="1"/>
</dbReference>
<evidence type="ECO:0000259" key="13">
    <source>
        <dbReference type="PROSITE" id="PS50848"/>
    </source>
</evidence>
<feature type="compositionally biased region" description="Basic and acidic residues" evidence="11">
    <location>
        <begin position="2690"/>
        <end position="2699"/>
    </location>
</feature>
<dbReference type="GO" id="GO:0003723">
    <property type="term" value="F:RNA binding"/>
    <property type="evidence" value="ECO:0007669"/>
    <property type="project" value="TreeGrafter"/>
</dbReference>
<feature type="compositionally biased region" description="Polar residues" evidence="11">
    <location>
        <begin position="2448"/>
        <end position="2462"/>
    </location>
</feature>
<dbReference type="Pfam" id="PF00271">
    <property type="entry name" value="Helicase_C"/>
    <property type="match status" value="1"/>
</dbReference>
<dbReference type="SMART" id="SM00490">
    <property type="entry name" value="HELICc"/>
    <property type="match status" value="1"/>
</dbReference>
<feature type="region of interest" description="Disordered" evidence="11">
    <location>
        <begin position="462"/>
        <end position="489"/>
    </location>
</feature>
<evidence type="ECO:0000256" key="3">
    <source>
        <dbReference type="ARBA" id="ARBA00022741"/>
    </source>
</evidence>
<comment type="catalytic activity">
    <reaction evidence="9">
        <text>ATP + H2O = ADP + phosphate + H(+)</text>
        <dbReference type="Rhea" id="RHEA:13065"/>
        <dbReference type="ChEBI" id="CHEBI:15377"/>
        <dbReference type="ChEBI" id="CHEBI:15378"/>
        <dbReference type="ChEBI" id="CHEBI:30616"/>
        <dbReference type="ChEBI" id="CHEBI:43474"/>
        <dbReference type="ChEBI" id="CHEBI:456216"/>
        <dbReference type="EC" id="3.6.4.13"/>
    </reaction>
</comment>
<dbReference type="Gene3D" id="3.40.50.300">
    <property type="entry name" value="P-loop containing nucleotide triphosphate hydrolases"/>
    <property type="match status" value="2"/>
</dbReference>
<feature type="region of interest" description="Disordered" evidence="11">
    <location>
        <begin position="2589"/>
        <end position="2777"/>
    </location>
</feature>
<feature type="binding site" evidence="10">
    <location>
        <position position="98"/>
    </location>
    <ligand>
        <name>ATP</name>
        <dbReference type="ChEBI" id="CHEBI:30616"/>
    </ligand>
</feature>
<keyword evidence="18" id="KW-1185">Reference proteome</keyword>
<dbReference type="PROSITE" id="PS51194">
    <property type="entry name" value="HELICASE_CTER"/>
    <property type="match status" value="1"/>
</dbReference>
<evidence type="ECO:0000256" key="11">
    <source>
        <dbReference type="SAM" id="MobiDB-lite"/>
    </source>
</evidence>
<dbReference type="InterPro" id="IPR014001">
    <property type="entry name" value="Helicase_ATP-bd"/>
</dbReference>
<dbReference type="PANTHER" id="PTHR18934">
    <property type="entry name" value="ATP-DEPENDENT RNA HELICASE"/>
    <property type="match status" value="1"/>
</dbReference>
<evidence type="ECO:0000256" key="9">
    <source>
        <dbReference type="ARBA" id="ARBA00047984"/>
    </source>
</evidence>
<name>A0A812JT71_SYMPI</name>
<dbReference type="SMART" id="SM00487">
    <property type="entry name" value="DEXDc"/>
    <property type="match status" value="1"/>
</dbReference>
<gene>
    <name evidence="17" type="primary">CUV</name>
    <name evidence="17" type="ORF">SPIL2461_LOCUS2534</name>
</gene>
<dbReference type="GO" id="GO:0006397">
    <property type="term" value="P:mRNA processing"/>
    <property type="evidence" value="ECO:0007669"/>
    <property type="project" value="UniProtKB-KW"/>
</dbReference>
<evidence type="ECO:0000256" key="1">
    <source>
        <dbReference type="ARBA" id="ARBA00012552"/>
    </source>
</evidence>
<feature type="compositionally biased region" description="Basic and acidic residues" evidence="11">
    <location>
        <begin position="359"/>
        <end position="369"/>
    </location>
</feature>
<keyword evidence="5" id="KW-0347">Helicase</keyword>
<feature type="region of interest" description="Disordered" evidence="11">
    <location>
        <begin position="2361"/>
        <end position="2463"/>
    </location>
</feature>
<dbReference type="FunFam" id="3.40.50.300:FF:000615">
    <property type="entry name" value="pre-mRNA-splicing factor ATP-dependent RNA helicase DEAH7"/>
    <property type="match status" value="1"/>
</dbReference>
<feature type="region of interest" description="Disordered" evidence="11">
    <location>
        <begin position="3108"/>
        <end position="3130"/>
    </location>
</feature>
<evidence type="ECO:0000259" key="16">
    <source>
        <dbReference type="PROSITE" id="PS51770"/>
    </source>
</evidence>
<feature type="compositionally biased region" description="Pro residues" evidence="11">
    <location>
        <begin position="2706"/>
        <end position="2719"/>
    </location>
</feature>
<dbReference type="GO" id="GO:0005524">
    <property type="term" value="F:ATP binding"/>
    <property type="evidence" value="ECO:0007669"/>
    <property type="project" value="UniProtKB-UniRule"/>
</dbReference>
<feature type="compositionally biased region" description="Basic residues" evidence="11">
    <location>
        <begin position="2675"/>
        <end position="2689"/>
    </location>
</feature>
<feature type="region of interest" description="Disordered" evidence="11">
    <location>
        <begin position="2498"/>
        <end position="2540"/>
    </location>
</feature>
<dbReference type="PROSITE" id="PS00108">
    <property type="entry name" value="PROTEIN_KINASE_ST"/>
    <property type="match status" value="1"/>
</dbReference>
<keyword evidence="3 10" id="KW-0547">Nucleotide-binding</keyword>
<evidence type="ECO:0000259" key="12">
    <source>
        <dbReference type="PROSITE" id="PS50011"/>
    </source>
</evidence>
<keyword evidence="6" id="KW-0276">Fatty acid metabolism</keyword>
<dbReference type="SUPFAM" id="SSF55961">
    <property type="entry name" value="Bet v1-like"/>
    <property type="match status" value="1"/>
</dbReference>
<dbReference type="Gene3D" id="2.130.10.30">
    <property type="entry name" value="Regulator of chromosome condensation 1/beta-lactamase-inhibitor protein II"/>
    <property type="match status" value="3"/>
</dbReference>
<evidence type="ECO:0000313" key="18">
    <source>
        <dbReference type="Proteomes" id="UP000649617"/>
    </source>
</evidence>
<sequence length="3478" mass="379789">MRRARASAHAEVHQRHAALLAESERQKVLMQHRRPLQARHCNQVQVEQDTRMRAPHLPSSWRADYEPYPADNPYLGGGAFAEVFRVRHRQSHKGYAVKVMHRPNFAMRNIECQIDSEIEAMRRGTTLSRDLEDAETYLLRLLDDTQDGDYVYLLLELCEPGDLLQRLNREPTKSLSENEVRQIARQLMLGLRYVHQLGFIHRDIKPDNLLCSSDGLLRIADFGWCCLQKDAPTCLAGTLQYMAPEVLANEKQTVKADVWSAGLTLHQLMIGNCLLQTNLGPGATGMSDYDPQKSTECRQMWLLNEIDQACPPSNNSRPGHVSPCAWDLLQKMLCKNPAERISVEAALNHEWLRDGEVDVRSRQAVDERPASPLPSRRKELRSPPLKGDKESIQVPTPSKPRSWKPNLGYSPPVSPEVTPERTRWPQSDFHMPEKENTTDPEVSPEQKMRLQSLQMKVENKWASPKDALSEKPVCSQTSKLESPQRPRFDMKPHRKTIASQMHIYLFRKKAALPQTADKTLEVLTPRTAEAMVGNKVPPMTGRSWAGKRTLEEDTLGSIKWDCSRSSILRSSSKQNGRSDAAPLGPSVTPAAGFLAKRAIDGDAMGPPAAGGGSAAPELSNAKSTHKQAGRRANITNRHPQPSSLAYHAWFALSRAAALSKARLLSVVSCQDVCTCQAMAEGKESKETPLQRETRLTGNADLAPEFREKIRDYLGRLDEQPLRPRMKRGFEHLSAELAEQLAAMGGAHSRAGEGKPGSGPGPGPQAKQGKGSSSTINVESPHYTRRSAAIGVVTLLKVDGCRKLPGCGAVPSYKVMDDLDFTDSAFELLKRGRRPCPVDAGWEQWEPQDMMQHCARLDTVEKLQTFATPPRACSSTVQLAQVTRAFGSSMEVGSAYFMYVVLRTDADKDKITIPELVPVTAEEHLEYGLAERRRLGRCKQLLYTFSVGVSQVELSQEPGAASRCTDKGSALTFTELVLPPHTNHMGNTFGQRSKNGCLAASEDGCLVLPGLKATTVLQHQVLEAGGKHIEVEQLKDHNGVQGIRDFSSTTIFHVLKQKDLYLRPVSVDTAAKLNRVHFKAPSHIGDRVLVNACVTRVFPSSIEVKVRVTSNSVGTQDVPTEVNEGYMNFAVMGPEGPLTASVADVVPGTVEQDAEHRKAVARQQFREVRRTDGRRSSTCPKSCLSFSVDFDPAGEKAQQVAVQCLSCILCLNDNATLRWERLFCPEGMQAWVELGLRNTSSVSRMKVQATINRPPAACFQLLKAAQRRAEFDVNCIRAEVIHSCGDSADLVRMVFGQATESSPTKKPNQELLVLRAYEEKPEQNVYILCSRSVNADKLCPPTDGLLRTEVLPSGYILEAAEGSDGAATYITFLFQSSTAFFDMVQPNAPDLQEGGLLRQDNAGVDMKAQLRQRRVCWSPVDIHRSSYQGNVLTSASDVSEAKAQAAVALGVVATNLISDNGGCLVDHMTIEEAGINDGAILAAQLADEVRIHTNRGAFVHVNPDGDVLTWGDAKGGGDSRLVQHHFERQVANIFSTDAAFAALLHDGRVITWGDPLSGGDSSAVESQLVEVTRIVGNRGAFAALRRGGGVVVWGHQAYGADAAAVREHLHSGVVQLCGTGSAFAALKADGHVVTWGNAAAGGDSRYVYDQLQRDVSYLAANDHAFVAVRKDGTVTTWGDPARGGDCSAVASKLKQGVKMICPNSVAFAVILENNSVLSWGLCSGGGSNRQVQAQLRSKVIKLYATSQAFTALKESGNVISWGLESDGGDILARPEDRGEVDRIFCTDHAFAALSRRDGRVVCWGAKESGGDCSEVASKLHGVYEICGTSHAFAALRHDGSVVTWGNPALGGDAGSCMPHLQGDVLRLFATRLAFAAVKRDGTILTWGGRDGGGPLRPPERHALIRSVAKIGPTVIMRLLLIVDILKHESAVCASKFGLDRLAKQKRLEKELKAGSLSLDADPLADAPKPTMAELHAKAQRKRIAAGSGSDASGDEENVQNMSRSKSTEMTGSPSASTSLDKGAALAMGGWNENCKPAANQKKLWLAITRSPHNRWRGKLEEEGTLCAGGILLRSPKMEATLSRLAGRVAQEVPLDLFVLVLAVICFAAGVVTYCQEARASSKQLPNIAKDIEDASPVSVKSPASEKATEVPDGCKTKAREDLPEPEPEGCDEDSRRKNLEVCLERLPGEAWGFAWHSKAFADQRLIIVGIDVDSPAGRWQMERKHQGLPIVGRGDELVCANDLSQHSSMQISLVVANRLRLKFLRSDSAAGHSAGGEVEACKEDVFKDTLPQPLLQPDAFAESDEDLEDIGSQSLLTYDGVPRNFWSYQRLPLRPVPPDTENVHPAVPPEEEAKAALVAAGNDQTLPSYARAPIRSRSDPPAPRQRGGSSSPIASKHRQGVQPSIFTRSQMAGPRSPASMRSPQSAVARGRPRHQSADAEPDSHILSCGSGSENASRSDQCPSTDWEYMMDNRARQCQPLPDGPGVMMLLQPMLGGVIGQPTSGPLLPAPPRSPHVSDASSTPPPPVTSPKVPSMPSNSGMPGAGLVVPMQMNPGFAATSMASAQNPQVSQVLSWTTAWQTGFDPCLQASASSSWMQPTPADENMGPAGRGGKKTYRAGQRLTARRLRAAQRAAEHGQALPTGPPLLTSKRSEPSSASEEESMPLPGPVQAEGRTKPRRRAGVRVRRRREHAIARRREQEEQGEAPRPQPVGAVPPGPLPPRREEVDGFNSPVEIDAQSLDPGSPTGPQRAASKRSRSRIGVGARASALAEPSARPESALPDFESNVIGREVLINGLVHTPHLNGHWGRVADFDPAQNRYLVHAFVSGSHPLALRLRRDAFVVPKTSPPSPDELVEGVWQICNNVELQTDYVPRSIESQPGPLFFKGNKAKIKEEDEVKLEPGEAQEKSRVKTRDNKDLQYHNITEEVMTKNEIEEKIKAEAEIDEYEEGKLDRDWYMAEEGGAAQGMDEMDPAQEAEKEEKKKRQLASVARVNIRQQMKNEANELWELNRLGAMGLAERKEVNLDFSKEDEEKRVAVVVRDTTPPFLDGRKVFTTQTEAVSALKDPTSDMAVFCKQGSKVVRQVREEQDQSKFRQRFWELQGSNMGNVMGIKKKTDNDKKDDDVSDDEFDHKASNQYGQALKNQKTEAQSEFAKTRTIQQQRQSLPVYKVREELIDLLREHSVLVCVGETGSGKTTQLTQYLHEAGYSVNGQIGCTQPRRVAAVSVAKRVADEMACELGTKVGYSIRFEDCTSESTIIKYMTDGVLLRETLFEPDLDRYCAVIMDEAHERSLNTDVLFGVLRSVVGRRHDFKLIITSATMDADKFASFFGNVPVFNIPGRTFPVDTFYARTTAQDYVDAAVQQAIAIHVGQDPGDVLIFMTGQEDIEATCVLLADRISQVGEDVPPVSILPIYSQLPSDLQAKIFESSDKRKIIVATNIAETSLTVDGIKYVIDTGAGVSCFDAHAGGGSTSCFRSPA</sequence>
<dbReference type="InterPro" id="IPR023393">
    <property type="entry name" value="START-like_dom_sf"/>
</dbReference>
<feature type="compositionally biased region" description="Basic and acidic residues" evidence="11">
    <location>
        <begin position="376"/>
        <end position="391"/>
    </location>
</feature>
<accession>A0A812JT71</accession>
<dbReference type="InterPro" id="IPR001650">
    <property type="entry name" value="Helicase_C-like"/>
</dbReference>
<dbReference type="Gene3D" id="3.30.530.20">
    <property type="match status" value="1"/>
</dbReference>
<feature type="region of interest" description="Disordered" evidence="11">
    <location>
        <begin position="1973"/>
        <end position="2018"/>
    </location>
</feature>
<evidence type="ECO:0000256" key="8">
    <source>
        <dbReference type="ARBA" id="ARBA00023098"/>
    </source>
</evidence>
<dbReference type="Pfam" id="PF00069">
    <property type="entry name" value="Pkinase"/>
    <property type="match status" value="1"/>
</dbReference>
<feature type="region of interest" description="Disordered" evidence="11">
    <location>
        <begin position="2134"/>
        <end position="2173"/>
    </location>
</feature>
<keyword evidence="4" id="KW-0378">Hydrolase</keyword>
<feature type="region of interest" description="Disordered" evidence="11">
    <location>
        <begin position="741"/>
        <end position="780"/>
    </location>
</feature>
<evidence type="ECO:0000256" key="7">
    <source>
        <dbReference type="ARBA" id="ARBA00022840"/>
    </source>
</evidence>
<feature type="region of interest" description="Disordered" evidence="11">
    <location>
        <begin position="602"/>
        <end position="639"/>
    </location>
</feature>
<dbReference type="InterPro" id="IPR008271">
    <property type="entry name" value="Ser/Thr_kinase_AS"/>
</dbReference>
<dbReference type="GO" id="GO:0008289">
    <property type="term" value="F:lipid binding"/>
    <property type="evidence" value="ECO:0007669"/>
    <property type="project" value="InterPro"/>
</dbReference>
<feature type="compositionally biased region" description="Polar residues" evidence="11">
    <location>
        <begin position="1997"/>
        <end position="2018"/>
    </location>
</feature>
<dbReference type="GO" id="GO:0016787">
    <property type="term" value="F:hydrolase activity"/>
    <property type="evidence" value="ECO:0007669"/>
    <property type="project" value="UniProtKB-KW"/>
</dbReference>
<feature type="compositionally biased region" description="Polar residues" evidence="11">
    <location>
        <begin position="2400"/>
        <end position="2409"/>
    </location>
</feature>
<dbReference type="Proteomes" id="UP000649617">
    <property type="component" value="Unassembled WGS sequence"/>
</dbReference>
<dbReference type="InterPro" id="IPR027417">
    <property type="entry name" value="P-loop_NTPase"/>
</dbReference>
<feature type="region of interest" description="Disordered" evidence="11">
    <location>
        <begin position="359"/>
        <end position="445"/>
    </location>
</feature>
<dbReference type="SUPFAM" id="SSF52540">
    <property type="entry name" value="P-loop containing nucleoside triphosphate hydrolases"/>
    <property type="match status" value="1"/>
</dbReference>
<dbReference type="InterPro" id="IPR011009">
    <property type="entry name" value="Kinase-like_dom_sf"/>
</dbReference>
<protein>
    <recommendedName>
        <fullName evidence="1">RNA helicase</fullName>
        <ecNumber evidence="1">3.6.4.13</ecNumber>
    </recommendedName>
</protein>
<dbReference type="GO" id="GO:0006631">
    <property type="term" value="P:fatty acid metabolic process"/>
    <property type="evidence" value="ECO:0007669"/>
    <property type="project" value="UniProtKB-KW"/>
</dbReference>
<feature type="compositionally biased region" description="Basic and acidic residues" evidence="11">
    <location>
        <begin position="2145"/>
        <end position="2161"/>
    </location>
</feature>
<keyword evidence="7 10" id="KW-0067">ATP-binding</keyword>
<dbReference type="PROSITE" id="PS50848">
    <property type="entry name" value="START"/>
    <property type="match status" value="1"/>
</dbReference>
<evidence type="ECO:0000256" key="2">
    <source>
        <dbReference type="ARBA" id="ARBA00022664"/>
    </source>
</evidence>
<dbReference type="InterPro" id="IPR029069">
    <property type="entry name" value="HotDog_dom_sf"/>
</dbReference>
<dbReference type="Gene3D" id="3.10.129.10">
    <property type="entry name" value="Hotdog Thioesterase"/>
    <property type="match status" value="2"/>
</dbReference>
<dbReference type="SMART" id="SM00220">
    <property type="entry name" value="S_TKc"/>
    <property type="match status" value="1"/>
</dbReference>
<feature type="domain" description="START" evidence="13">
    <location>
        <begin position="1218"/>
        <end position="1376"/>
    </location>
</feature>
<dbReference type="GO" id="GO:0004672">
    <property type="term" value="F:protein kinase activity"/>
    <property type="evidence" value="ECO:0007669"/>
    <property type="project" value="InterPro"/>
</dbReference>
<dbReference type="SUPFAM" id="SSF56112">
    <property type="entry name" value="Protein kinase-like (PK-like)"/>
    <property type="match status" value="1"/>
</dbReference>
<evidence type="ECO:0000259" key="15">
    <source>
        <dbReference type="PROSITE" id="PS51194"/>
    </source>
</evidence>
<proteinExistence type="predicted"/>
<keyword evidence="8" id="KW-0443">Lipid metabolism</keyword>
<dbReference type="PROSITE" id="PS51770">
    <property type="entry name" value="HOTDOG_ACOT"/>
    <property type="match status" value="1"/>
</dbReference>
<feature type="domain" description="Protein kinase" evidence="12">
    <location>
        <begin position="69"/>
        <end position="352"/>
    </location>
</feature>
<dbReference type="EC" id="3.6.4.13" evidence="1"/>
<dbReference type="InterPro" id="IPR000719">
    <property type="entry name" value="Prot_kinase_dom"/>
</dbReference>
<dbReference type="OrthoDB" id="10253254at2759"/>
<dbReference type="EMBL" id="CAJNIZ010002814">
    <property type="protein sequence ID" value="CAE7214908.1"/>
    <property type="molecule type" value="Genomic_DNA"/>
</dbReference>
<dbReference type="Pfam" id="PF01852">
    <property type="entry name" value="START"/>
    <property type="match status" value="1"/>
</dbReference>
<dbReference type="PROSITE" id="PS00107">
    <property type="entry name" value="PROTEIN_KINASE_ATP"/>
    <property type="match status" value="1"/>
</dbReference>
<dbReference type="GO" id="GO:0003724">
    <property type="term" value="F:RNA helicase activity"/>
    <property type="evidence" value="ECO:0007669"/>
    <property type="project" value="UniProtKB-EC"/>
</dbReference>
<dbReference type="InterPro" id="IPR033120">
    <property type="entry name" value="HOTDOG_ACOT"/>
</dbReference>
<dbReference type="SUPFAM" id="SSF54637">
    <property type="entry name" value="Thioesterase/thiol ester dehydrase-isomerase"/>
    <property type="match status" value="1"/>
</dbReference>
<dbReference type="CDD" id="cd00177">
    <property type="entry name" value="START"/>
    <property type="match status" value="1"/>
</dbReference>
<feature type="domain" description="HotDog ACOT-type" evidence="16">
    <location>
        <begin position="966"/>
        <end position="1134"/>
    </location>
</feature>
<evidence type="ECO:0000313" key="17">
    <source>
        <dbReference type="EMBL" id="CAE7214908.1"/>
    </source>
</evidence>
<feature type="domain" description="Helicase C-terminal" evidence="15">
    <location>
        <begin position="3360"/>
        <end position="3478"/>
    </location>
</feature>
<organism evidence="17 18">
    <name type="scientific">Symbiodinium pilosum</name>
    <name type="common">Dinoflagellate</name>
    <dbReference type="NCBI Taxonomy" id="2952"/>
    <lineage>
        <taxon>Eukaryota</taxon>
        <taxon>Sar</taxon>
        <taxon>Alveolata</taxon>
        <taxon>Dinophyceae</taxon>
        <taxon>Suessiales</taxon>
        <taxon>Symbiodiniaceae</taxon>
        <taxon>Symbiodinium</taxon>
    </lineage>
</organism>
<feature type="domain" description="Helicase ATP-binding" evidence="14">
    <location>
        <begin position="3175"/>
        <end position="3338"/>
    </location>
</feature>
<evidence type="ECO:0000256" key="4">
    <source>
        <dbReference type="ARBA" id="ARBA00022801"/>
    </source>
</evidence>
<dbReference type="SUPFAM" id="SSF50985">
    <property type="entry name" value="RCC1/BLIP-II"/>
    <property type="match status" value="2"/>
</dbReference>
<evidence type="ECO:0000256" key="5">
    <source>
        <dbReference type="ARBA" id="ARBA00022806"/>
    </source>
</evidence>
<dbReference type="InterPro" id="IPR017441">
    <property type="entry name" value="Protein_kinase_ATP_BS"/>
</dbReference>